<dbReference type="Proteomes" id="UP000636110">
    <property type="component" value="Unassembled WGS sequence"/>
</dbReference>
<dbReference type="PANTHER" id="PTHR36699:SF1">
    <property type="entry name" value="L,D-TRANSPEPTIDASE YAFK-RELATED"/>
    <property type="match status" value="1"/>
</dbReference>
<organism evidence="9 10">
    <name type="scientific">Pedobacter gandavensis</name>
    <dbReference type="NCBI Taxonomy" id="2679963"/>
    <lineage>
        <taxon>Bacteria</taxon>
        <taxon>Pseudomonadati</taxon>
        <taxon>Bacteroidota</taxon>
        <taxon>Sphingobacteriia</taxon>
        <taxon>Sphingobacteriales</taxon>
        <taxon>Sphingobacteriaceae</taxon>
        <taxon>Pedobacter</taxon>
    </lineage>
</organism>
<evidence type="ECO:0000256" key="2">
    <source>
        <dbReference type="ARBA" id="ARBA00005992"/>
    </source>
</evidence>
<evidence type="ECO:0000256" key="1">
    <source>
        <dbReference type="ARBA" id="ARBA00004752"/>
    </source>
</evidence>
<feature type="domain" description="L,D-TPase catalytic" evidence="8">
    <location>
        <begin position="145"/>
        <end position="276"/>
    </location>
</feature>
<keyword evidence="6 7" id="KW-0961">Cell wall biogenesis/degradation</keyword>
<feature type="active site" description="Proton donor/acceptor" evidence="7">
    <location>
        <position position="236"/>
    </location>
</feature>
<dbReference type="Pfam" id="PF03734">
    <property type="entry name" value="YkuD"/>
    <property type="match status" value="1"/>
</dbReference>
<evidence type="ECO:0000256" key="4">
    <source>
        <dbReference type="ARBA" id="ARBA00022960"/>
    </source>
</evidence>
<comment type="pathway">
    <text evidence="1 7">Cell wall biogenesis; peptidoglycan biosynthesis.</text>
</comment>
<keyword evidence="5 7" id="KW-0573">Peptidoglycan synthesis</keyword>
<dbReference type="PANTHER" id="PTHR36699">
    <property type="entry name" value="LD-TRANSPEPTIDASE"/>
    <property type="match status" value="1"/>
</dbReference>
<comment type="caution">
    <text evidence="9">The sequence shown here is derived from an EMBL/GenBank/DDBJ whole genome shotgun (WGS) entry which is preliminary data.</text>
</comment>
<keyword evidence="3" id="KW-0808">Transferase</keyword>
<protein>
    <submittedName>
        <fullName evidence="9">L,D-transpeptidase family protein</fullName>
    </submittedName>
</protein>
<reference evidence="9 10" key="1">
    <citation type="submission" date="2019-11" db="EMBL/GenBank/DDBJ databases">
        <title>Description of Pedobacter sp. LMG 31462T.</title>
        <authorList>
            <person name="Carlier A."/>
            <person name="Qi S."/>
            <person name="Vandamme P."/>
        </authorList>
    </citation>
    <scope>NUCLEOTIDE SEQUENCE [LARGE SCALE GENOMIC DNA]</scope>
    <source>
        <strain evidence="9 10">LMG 31462</strain>
    </source>
</reference>
<dbReference type="EMBL" id="WNXC01000001">
    <property type="protein sequence ID" value="MBB2148281.1"/>
    <property type="molecule type" value="Genomic_DNA"/>
</dbReference>
<accession>A0ABR6ESN6</accession>
<feature type="active site" description="Nucleophile" evidence="7">
    <location>
        <position position="252"/>
    </location>
</feature>
<dbReference type="InterPro" id="IPR038063">
    <property type="entry name" value="Transpep_catalytic_dom"/>
</dbReference>
<dbReference type="Gene3D" id="2.40.440.10">
    <property type="entry name" value="L,D-transpeptidase catalytic domain-like"/>
    <property type="match status" value="1"/>
</dbReference>
<evidence type="ECO:0000256" key="6">
    <source>
        <dbReference type="ARBA" id="ARBA00023316"/>
    </source>
</evidence>
<evidence type="ECO:0000256" key="3">
    <source>
        <dbReference type="ARBA" id="ARBA00022679"/>
    </source>
</evidence>
<evidence type="ECO:0000313" key="9">
    <source>
        <dbReference type="EMBL" id="MBB2148281.1"/>
    </source>
</evidence>
<dbReference type="SUPFAM" id="SSF141523">
    <property type="entry name" value="L,D-transpeptidase catalytic domain-like"/>
    <property type="match status" value="1"/>
</dbReference>
<keyword evidence="4 7" id="KW-0133">Cell shape</keyword>
<name>A0ABR6ESN6_9SPHI</name>
<gene>
    <name evidence="9" type="ORF">GM920_05100</name>
</gene>
<evidence type="ECO:0000313" key="10">
    <source>
        <dbReference type="Proteomes" id="UP000636110"/>
    </source>
</evidence>
<dbReference type="RefSeq" id="WP_182954055.1">
    <property type="nucleotide sequence ID" value="NZ_WNXC01000001.1"/>
</dbReference>
<evidence type="ECO:0000256" key="7">
    <source>
        <dbReference type="PROSITE-ProRule" id="PRU01373"/>
    </source>
</evidence>
<keyword evidence="10" id="KW-1185">Reference proteome</keyword>
<sequence length="277" mass="31819">MNQSTKYFGLLLLWLGVITFCLWPKPHKVEVIEPVIEVTGVKWHDSLFKHLPLGIDTTIIVKDSKDNSLSFRQYLIPVFNHEAMIFQDRGIWRLQRLTKAAYDSVAKDDDAVARYERASAYGTKDTERSWKFKLQEIAHTLSAADHIVVFKGKRKMIVSRKNKPILTFNIDLGFNPNGNKITEGDGKTPEGIYHVDIKHYRRDKFYKSFWISYPNEKDKAIAQKNGVKPGSNIMIHGTYPEKTNAKDWTAGCIALQNYDIDQLFKVVNAGTVIEVRK</sequence>
<evidence type="ECO:0000259" key="8">
    <source>
        <dbReference type="PROSITE" id="PS52029"/>
    </source>
</evidence>
<dbReference type="CDD" id="cd16913">
    <property type="entry name" value="YkuD_like"/>
    <property type="match status" value="1"/>
</dbReference>
<dbReference type="PROSITE" id="PS52029">
    <property type="entry name" value="LD_TPASE"/>
    <property type="match status" value="1"/>
</dbReference>
<evidence type="ECO:0000256" key="5">
    <source>
        <dbReference type="ARBA" id="ARBA00022984"/>
    </source>
</evidence>
<comment type="similarity">
    <text evidence="2">Belongs to the YkuD family.</text>
</comment>
<dbReference type="InterPro" id="IPR005490">
    <property type="entry name" value="LD_TPept_cat_dom"/>
</dbReference>
<proteinExistence type="inferred from homology"/>